<sequence length="80" mass="8598">MSAARWSAAPQKTNSRRRSEGQHHVVHLASPRSTLPPYNANFTRSSGCLAGKHYLPAATLCAYGIQRAGPARRGRGTGPQ</sequence>
<evidence type="ECO:0000313" key="2">
    <source>
        <dbReference type="EMBL" id="AGM11854.1"/>
    </source>
</evidence>
<evidence type="ECO:0000256" key="1">
    <source>
        <dbReference type="SAM" id="MobiDB-lite"/>
    </source>
</evidence>
<reference evidence="2 3" key="1">
    <citation type="submission" date="2012-12" db="EMBL/GenBank/DDBJ databases">
        <authorList>
            <person name="Sencilo A."/>
            <person name="Jacobs-Sera D."/>
            <person name="Russell D.A."/>
            <person name="Ko C."/>
            <person name="Bowman C.A."/>
            <person name="Atanasova N."/>
            <person name="Osterlund E."/>
            <person name="Oksanen H.M."/>
            <person name="Bamford D.H."/>
            <person name="Hatfull G.F."/>
            <person name="Roine E."/>
            <person name="Hendrix R.W."/>
        </authorList>
    </citation>
    <scope>NUCLEOTIDE SEQUENCE [LARGE SCALE GENOMIC DNA]</scope>
</reference>
<gene>
    <name evidence="2" type="primary">10</name>
    <name evidence="2" type="ORF">HCTV2_10</name>
</gene>
<dbReference type="Proteomes" id="UP000204143">
    <property type="component" value="Segment"/>
</dbReference>
<accession>R4T7U6</accession>
<organism evidence="2 3">
    <name type="scientific">Haloarcula californiae tailed virus 2</name>
    <dbReference type="NCBI Taxonomy" id="1273747"/>
    <lineage>
        <taxon>Viruses</taxon>
        <taxon>Duplodnaviria</taxon>
        <taxon>Heunggongvirae</taxon>
        <taxon>Uroviricota</taxon>
        <taxon>Caudoviricetes</taxon>
        <taxon>Saparoviridae</taxon>
        <taxon>Samsavirus</taxon>
        <taxon>Samsavirus crystalli</taxon>
        <taxon>Samsavirus HCTV2</taxon>
    </lineage>
</organism>
<evidence type="ECO:0000313" key="3">
    <source>
        <dbReference type="Proteomes" id="UP000204143"/>
    </source>
</evidence>
<dbReference type="KEGG" id="vg:16193666"/>
<keyword evidence="3" id="KW-1185">Reference proteome</keyword>
<protein>
    <submittedName>
        <fullName evidence="2">Uncharacterized protein</fullName>
    </submittedName>
</protein>
<dbReference type="RefSeq" id="YP_008058372.1">
    <property type="nucleotide sequence ID" value="NC_021319.1"/>
</dbReference>
<dbReference type="EMBL" id="KC292028">
    <property type="protein sequence ID" value="AGM11854.1"/>
    <property type="molecule type" value="Genomic_DNA"/>
</dbReference>
<proteinExistence type="predicted"/>
<feature type="region of interest" description="Disordered" evidence="1">
    <location>
        <begin position="1"/>
        <end position="37"/>
    </location>
</feature>
<name>R4T7U6_9CAUD</name>
<dbReference type="GeneID" id="16193666"/>